<dbReference type="InterPro" id="IPR037232">
    <property type="entry name" value="NADH_quin_OxRdtase_su_C/D-like"/>
</dbReference>
<comment type="function">
    <text evidence="4">NDH-1 shuttles electrons from NADH, via FMN and iron-sulfur (Fe-S) centers, to quinones in the respiratory chain.</text>
</comment>
<gene>
    <name evidence="6" type="ORF">SAMN04488502_107113</name>
</gene>
<evidence type="ECO:0000256" key="4">
    <source>
        <dbReference type="RuleBase" id="RU003582"/>
    </source>
</evidence>
<dbReference type="InterPro" id="IPR010218">
    <property type="entry name" value="NADH_DH_suC"/>
</dbReference>
<dbReference type="NCBIfam" id="TIGR01961">
    <property type="entry name" value="NuoC_fam"/>
    <property type="match status" value="1"/>
</dbReference>
<organism evidence="6 7">
    <name type="scientific">Dendrosporobacter quercicolus</name>
    <dbReference type="NCBI Taxonomy" id="146817"/>
    <lineage>
        <taxon>Bacteria</taxon>
        <taxon>Bacillati</taxon>
        <taxon>Bacillota</taxon>
        <taxon>Negativicutes</taxon>
        <taxon>Selenomonadales</taxon>
        <taxon>Sporomusaceae</taxon>
        <taxon>Dendrosporobacter</taxon>
    </lineage>
</organism>
<evidence type="ECO:0000256" key="3">
    <source>
        <dbReference type="RuleBase" id="RU003456"/>
    </source>
</evidence>
<keyword evidence="3" id="KW-1278">Translocase</keyword>
<evidence type="ECO:0000313" key="7">
    <source>
        <dbReference type="Proteomes" id="UP000214880"/>
    </source>
</evidence>
<evidence type="ECO:0000259" key="5">
    <source>
        <dbReference type="Pfam" id="PF00329"/>
    </source>
</evidence>
<dbReference type="EMBL" id="FNHB01000007">
    <property type="protein sequence ID" value="SDM79119.1"/>
    <property type="molecule type" value="Genomic_DNA"/>
</dbReference>
<dbReference type="PROSITE" id="PS00542">
    <property type="entry name" value="COMPLEX1_30K"/>
    <property type="match status" value="1"/>
</dbReference>
<keyword evidence="2 3" id="KW-0813">Transport</keyword>
<keyword evidence="4" id="KW-0874">Quinone</keyword>
<dbReference type="OrthoDB" id="9801496at2"/>
<dbReference type="RefSeq" id="WP_092074150.1">
    <property type="nucleotide sequence ID" value="NZ_FNHB01000007.1"/>
</dbReference>
<dbReference type="PANTHER" id="PTHR10884">
    <property type="entry name" value="NADH DEHYDROGENASE UBIQUINONE IRON-SULFUR PROTEIN 3"/>
    <property type="match status" value="1"/>
</dbReference>
<keyword evidence="7" id="KW-1185">Reference proteome</keyword>
<evidence type="ECO:0000256" key="2">
    <source>
        <dbReference type="ARBA" id="ARBA00022448"/>
    </source>
</evidence>
<dbReference type="Proteomes" id="UP000214880">
    <property type="component" value="Unassembled WGS sequence"/>
</dbReference>
<accession>A0A1G9W3L9</accession>
<dbReference type="STRING" id="146817.SAMN04488502_107113"/>
<dbReference type="SUPFAM" id="SSF143243">
    <property type="entry name" value="Nqo5-like"/>
    <property type="match status" value="1"/>
</dbReference>
<dbReference type="Gene3D" id="3.30.460.80">
    <property type="entry name" value="NADH:ubiquinone oxidoreductase, 30kDa subunit"/>
    <property type="match status" value="1"/>
</dbReference>
<comment type="similarity">
    <text evidence="1 3">Belongs to the complex I 30 kDa subunit family.</text>
</comment>
<dbReference type="InterPro" id="IPR020396">
    <property type="entry name" value="NADH_UbQ_OxRdtase_CS"/>
</dbReference>
<name>A0A1G9W3L9_9FIRM</name>
<dbReference type="PANTHER" id="PTHR10884:SF14">
    <property type="entry name" value="NADH DEHYDROGENASE [UBIQUINONE] IRON-SULFUR PROTEIN 3, MITOCHONDRIAL"/>
    <property type="match status" value="1"/>
</dbReference>
<comment type="catalytic activity">
    <reaction evidence="4">
        <text>a quinone + NADH + 5 H(+)(in) = a quinol + NAD(+) + 4 H(+)(out)</text>
        <dbReference type="Rhea" id="RHEA:57888"/>
        <dbReference type="ChEBI" id="CHEBI:15378"/>
        <dbReference type="ChEBI" id="CHEBI:24646"/>
        <dbReference type="ChEBI" id="CHEBI:57540"/>
        <dbReference type="ChEBI" id="CHEBI:57945"/>
        <dbReference type="ChEBI" id="CHEBI:132124"/>
    </reaction>
</comment>
<protein>
    <recommendedName>
        <fullName evidence="4">NADH-quinone oxidoreductase</fullName>
        <ecNumber evidence="4">7.1.1.-</ecNumber>
    </recommendedName>
</protein>
<evidence type="ECO:0000313" key="6">
    <source>
        <dbReference type="EMBL" id="SDM79119.1"/>
    </source>
</evidence>
<proteinExistence type="inferred from homology"/>
<dbReference type="GO" id="GO:0016651">
    <property type="term" value="F:oxidoreductase activity, acting on NAD(P)H"/>
    <property type="evidence" value="ECO:0007669"/>
    <property type="project" value="InterPro"/>
</dbReference>
<dbReference type="InterPro" id="IPR001268">
    <property type="entry name" value="NADH_UbQ_OxRdtase_30kDa_su"/>
</dbReference>
<dbReference type="EC" id="7.1.1.-" evidence="4"/>
<evidence type="ECO:0000256" key="1">
    <source>
        <dbReference type="ARBA" id="ARBA00007569"/>
    </source>
</evidence>
<dbReference type="GO" id="GO:0048038">
    <property type="term" value="F:quinone binding"/>
    <property type="evidence" value="ECO:0007669"/>
    <property type="project" value="UniProtKB-KW"/>
</dbReference>
<dbReference type="AlphaFoldDB" id="A0A1G9W3L9"/>
<dbReference type="GO" id="GO:0008137">
    <property type="term" value="F:NADH dehydrogenase (ubiquinone) activity"/>
    <property type="evidence" value="ECO:0007669"/>
    <property type="project" value="InterPro"/>
</dbReference>
<dbReference type="Pfam" id="PF00329">
    <property type="entry name" value="Complex1_30kDa"/>
    <property type="match status" value="1"/>
</dbReference>
<reference evidence="6 7" key="1">
    <citation type="submission" date="2016-10" db="EMBL/GenBank/DDBJ databases">
        <authorList>
            <person name="de Groot N.N."/>
        </authorList>
    </citation>
    <scope>NUCLEOTIDE SEQUENCE [LARGE SCALE GENOMIC DNA]</scope>
    <source>
        <strain evidence="6 7">DSM 1736</strain>
    </source>
</reference>
<feature type="domain" description="NADH:ubiquinone oxidoreductase 30kDa subunit" evidence="5">
    <location>
        <begin position="34"/>
        <end position="151"/>
    </location>
</feature>
<sequence length="153" mass="17651">MSDQLQSNPLLERIQAAYSQDAEIIGEQQRPALLVERHRLLDMMQQLKNDTAYQFNMLRNLTAVDYGEYLEIIYHLYSLPLRHAVTVKTRCNAETSQVPSVTSLWPSANFQEREIYDLLGVAFSGHPDLRRILMPEEFTGHPLRKSFTTGGKR</sequence>
<keyword evidence="3" id="KW-0520">NAD</keyword>